<dbReference type="Pfam" id="PF00400">
    <property type="entry name" value="WD40"/>
    <property type="match status" value="1"/>
</dbReference>
<proteinExistence type="predicted"/>
<dbReference type="GeneID" id="100377670"/>
<dbReference type="Proteomes" id="UP000694865">
    <property type="component" value="Unplaced"/>
</dbReference>
<feature type="repeat" description="WD" evidence="1">
    <location>
        <begin position="261"/>
        <end position="302"/>
    </location>
</feature>
<feature type="compositionally biased region" description="Acidic residues" evidence="2">
    <location>
        <begin position="1018"/>
        <end position="1052"/>
    </location>
</feature>
<feature type="compositionally biased region" description="Polar residues" evidence="2">
    <location>
        <begin position="599"/>
        <end position="608"/>
    </location>
</feature>
<dbReference type="RefSeq" id="XP_002733539.1">
    <property type="nucleotide sequence ID" value="XM_002733493.2"/>
</dbReference>
<feature type="region of interest" description="Disordered" evidence="2">
    <location>
        <begin position="599"/>
        <end position="624"/>
    </location>
</feature>
<organism evidence="3 4">
    <name type="scientific">Saccoglossus kowalevskii</name>
    <name type="common">Acorn worm</name>
    <dbReference type="NCBI Taxonomy" id="10224"/>
    <lineage>
        <taxon>Eukaryota</taxon>
        <taxon>Metazoa</taxon>
        <taxon>Hemichordata</taxon>
        <taxon>Enteropneusta</taxon>
        <taxon>Harrimaniidae</taxon>
        <taxon>Saccoglossus</taxon>
    </lineage>
</organism>
<keyword evidence="1" id="KW-0853">WD repeat</keyword>
<evidence type="ECO:0000256" key="1">
    <source>
        <dbReference type="PROSITE-ProRule" id="PRU00221"/>
    </source>
</evidence>
<dbReference type="SUPFAM" id="SSF50978">
    <property type="entry name" value="WD40 repeat-like"/>
    <property type="match status" value="1"/>
</dbReference>
<protein>
    <submittedName>
        <fullName evidence="4">Uncharacterized protein LOC100377670</fullName>
    </submittedName>
</protein>
<dbReference type="InterPro" id="IPR015943">
    <property type="entry name" value="WD40/YVTN_repeat-like_dom_sf"/>
</dbReference>
<reference evidence="4" key="1">
    <citation type="submission" date="2025-08" db="UniProtKB">
        <authorList>
            <consortium name="RefSeq"/>
        </authorList>
    </citation>
    <scope>IDENTIFICATION</scope>
    <source>
        <tissue evidence="4">Testes</tissue>
    </source>
</reference>
<dbReference type="InterPro" id="IPR001680">
    <property type="entry name" value="WD40_rpt"/>
</dbReference>
<evidence type="ECO:0000313" key="4">
    <source>
        <dbReference type="RefSeq" id="XP_002733539.1"/>
    </source>
</evidence>
<dbReference type="InterPro" id="IPR052752">
    <property type="entry name" value="NACHT-WD_repeat"/>
</dbReference>
<feature type="region of interest" description="Disordered" evidence="2">
    <location>
        <begin position="1016"/>
        <end position="1067"/>
    </location>
</feature>
<dbReference type="PROSITE" id="PS50294">
    <property type="entry name" value="WD_REPEATS_REGION"/>
    <property type="match status" value="1"/>
</dbReference>
<dbReference type="SUPFAM" id="SSF69322">
    <property type="entry name" value="Tricorn protease domain 2"/>
    <property type="match status" value="1"/>
</dbReference>
<dbReference type="PANTHER" id="PTHR19871:SF14">
    <property type="entry name" value="DUF4062 DOMAIN-CONTAINING PROTEIN"/>
    <property type="match status" value="1"/>
</dbReference>
<dbReference type="InterPro" id="IPR036322">
    <property type="entry name" value="WD40_repeat_dom_sf"/>
</dbReference>
<feature type="non-terminal residue" evidence="4">
    <location>
        <position position="1"/>
    </location>
</feature>
<dbReference type="Gene3D" id="2.130.10.10">
    <property type="entry name" value="YVTN repeat-like/Quinoprotein amine dehydrogenase"/>
    <property type="match status" value="3"/>
</dbReference>
<evidence type="ECO:0000256" key="2">
    <source>
        <dbReference type="SAM" id="MobiDB-lite"/>
    </source>
</evidence>
<dbReference type="SMART" id="SM00320">
    <property type="entry name" value="WD40"/>
    <property type="match status" value="6"/>
</dbReference>
<dbReference type="PANTHER" id="PTHR19871">
    <property type="entry name" value="BETA TRANSDUCIN-RELATED PROTEIN"/>
    <property type="match status" value="1"/>
</dbReference>
<name>A0ABM0GN18_SACKO</name>
<sequence length="1067" mass="121605">KSGLTENELEDLLSLDDDVLNDVYQYWTPPIRRLPPLLWVRIRAELSDYLVDRGADGVRVVYWYHRQFIEAANDRYMSDTNTTMNLHSNMADYFLGRWSKGVKKPYTNRKGEHCESDRLVAAQPLLFDAGTYNLRKLSEMPYHLLKCERWDTLKETVLCNLEWLYTKTKATSLKNVLEDFRTTRLKYANDKQINTIAEVIQLSQEALLHDPAQLASQLVARLPNTQGLEDILDQAKRSPALCFMPSHPFMTPPGGQLLHTLSGHRETISAFDVSSDGCLALTGDDFTNVKLWDVESGYLIKSVMEYTKNDGGSIKCVRFCDSDRVFAVSLNNIVKIFRTDTLAEVRIIEPYDDDETSGVPFAMAGSCKDKLVIPCHRKVVVYDITTGSRICRIIDAKLLREYFEETHIEARGNTIAYYNEHVEKHSNLLRIVDLSQDTPTPDTINVYPDVKTYEDGYEEITSIGALALTCDDEVIVSNMMDNDLKIYNTKSLELLRILKGTKSDFSQHFYITQDDRYLLFPNSSSDVCIWDLQTETKEYRLKHPNSVERVASLDYKRVVTVGGDNLVRVWDATRSDSVQYIVKRDWKFYRGQHEEHKSYTVSKAQSSAKTQNDKDDDNTDSFTDLWSIPGQKRYVLAQSQRNKQYSITIWDCATTKPVLRIQSRAGEGKGGGSKFHLTILNNNEALCFVNRKLKLLNYTNGKIVRVFKGQLAYSGSICIVNNHREVLTTTSHGRNLKLYDIQTGSVVTILKQSDEKTKDSKSVIDVKVKSDGKGTVAVSVLDEDEQKCYVWDIPKRSLKHIMKLPDTYSNEKGQVFDYNIDLTDSDISADETYICTIQSLHCEKSRIVAWNLKTGVFQCTLCNDGEGEPNTVKIIESNKVVVSYWDGLKEIWIWSILSAEILLKFPGHQNYEVDKLIISEDERRLLSYTPRSEEREFILWDIQTGNKIAGFTQEDNAEMVLVYGGDMVAVGCNSIGAIVTFNLQGPNVDKLDTGGHSFYKDVDNVIMVDLTEASDNNIDVDDVDSDEESEHDDDEDTDNFDDREMSDDEDDLNAGYIRNDLDTDDEK</sequence>
<accession>A0ABM0GN18</accession>
<dbReference type="Gene3D" id="1.25.40.370">
    <property type="match status" value="1"/>
</dbReference>
<evidence type="ECO:0000313" key="3">
    <source>
        <dbReference type="Proteomes" id="UP000694865"/>
    </source>
</evidence>
<keyword evidence="3" id="KW-1185">Reference proteome</keyword>
<gene>
    <name evidence="4" type="primary">LOC100377670</name>
</gene>
<dbReference type="PROSITE" id="PS50082">
    <property type="entry name" value="WD_REPEATS_2"/>
    <property type="match status" value="1"/>
</dbReference>